<organism evidence="2 3">
    <name type="scientific">Corchorus olitorius</name>
    <dbReference type="NCBI Taxonomy" id="93759"/>
    <lineage>
        <taxon>Eukaryota</taxon>
        <taxon>Viridiplantae</taxon>
        <taxon>Streptophyta</taxon>
        <taxon>Embryophyta</taxon>
        <taxon>Tracheophyta</taxon>
        <taxon>Spermatophyta</taxon>
        <taxon>Magnoliopsida</taxon>
        <taxon>eudicotyledons</taxon>
        <taxon>Gunneridae</taxon>
        <taxon>Pentapetalae</taxon>
        <taxon>rosids</taxon>
        <taxon>malvids</taxon>
        <taxon>Malvales</taxon>
        <taxon>Malvaceae</taxon>
        <taxon>Grewioideae</taxon>
        <taxon>Apeibeae</taxon>
        <taxon>Corchorus</taxon>
    </lineage>
</organism>
<feature type="compositionally biased region" description="Polar residues" evidence="1">
    <location>
        <begin position="10"/>
        <end position="21"/>
    </location>
</feature>
<sequence length="283" mass="32272">MTRNKMIGKMTQQEHLSTKPDTQVQLVMGSRLSEPVDYPRLRTVRSTFIRLGKGLSHRKGIKASNRRRYSEYKGLVATESLNRPIALTAYSDYEDEEDLSSVYFVLVPLVNNTRLLRKGRWTLRKASQAFETVLRFGLSTLPSYSDPLSLTYFVPSWERSRNERGSGRKSYILYQLWVKFKTGQDFLYFVTYLVRAARLCLIAVQGELGAKVNYANFTHRAPSQSNLVLVIRFPGSQTNSNQTKHLTCLSLLSGLPSFFALYLTWFSESAIEGDIDSGSYSVE</sequence>
<proteinExistence type="predicted"/>
<dbReference type="Proteomes" id="UP000187203">
    <property type="component" value="Unassembled WGS sequence"/>
</dbReference>
<protein>
    <submittedName>
        <fullName evidence="2">Uncharacterized protein</fullName>
    </submittedName>
</protein>
<reference evidence="3" key="1">
    <citation type="submission" date="2013-09" db="EMBL/GenBank/DDBJ databases">
        <title>Corchorus olitorius genome sequencing.</title>
        <authorList>
            <person name="Alam M."/>
            <person name="Haque M.S."/>
            <person name="Islam M.S."/>
            <person name="Emdad E.M."/>
            <person name="Islam M.M."/>
            <person name="Ahmed B."/>
            <person name="Halim A."/>
            <person name="Hossen Q.M.M."/>
            <person name="Hossain M.Z."/>
            <person name="Ahmed R."/>
            <person name="Khan M.M."/>
            <person name="Islam R."/>
            <person name="Rashid M.M."/>
            <person name="Khan S.A."/>
            <person name="Rahman M.S."/>
            <person name="Alam M."/>
            <person name="Yahiya A.S."/>
            <person name="Khan M.S."/>
            <person name="Azam M.S."/>
            <person name="Haque T."/>
            <person name="Lashkar M.Z.H."/>
            <person name="Akhand A.I."/>
            <person name="Morshed G."/>
            <person name="Roy S."/>
            <person name="Uddin K.S."/>
            <person name="Rabeya T."/>
            <person name="Hossain A.S."/>
            <person name="Chowdhury A."/>
            <person name="Snigdha A.R."/>
            <person name="Mortoza M.S."/>
            <person name="Matin S.A."/>
            <person name="Hoque S.M.E."/>
            <person name="Islam M.K."/>
            <person name="Roy D.K."/>
            <person name="Haider R."/>
            <person name="Moosa M.M."/>
            <person name="Elias S.M."/>
            <person name="Hasan A.M."/>
            <person name="Jahan S."/>
            <person name="Shafiuddin M."/>
            <person name="Mahmood N."/>
            <person name="Shommy N.S."/>
        </authorList>
    </citation>
    <scope>NUCLEOTIDE SEQUENCE [LARGE SCALE GENOMIC DNA]</scope>
    <source>
        <strain evidence="3">cv. O-4</strain>
    </source>
</reference>
<evidence type="ECO:0000256" key="1">
    <source>
        <dbReference type="SAM" id="MobiDB-lite"/>
    </source>
</evidence>
<dbReference type="EMBL" id="AWUE01011791">
    <property type="protein sequence ID" value="OMP10471.1"/>
    <property type="molecule type" value="Genomic_DNA"/>
</dbReference>
<gene>
    <name evidence="2" type="ORF">COLO4_04483</name>
</gene>
<accession>A0A1R3KTP6</accession>
<dbReference type="AlphaFoldDB" id="A0A1R3KTP6"/>
<evidence type="ECO:0000313" key="3">
    <source>
        <dbReference type="Proteomes" id="UP000187203"/>
    </source>
</evidence>
<keyword evidence="3" id="KW-1185">Reference proteome</keyword>
<name>A0A1R3KTP6_9ROSI</name>
<comment type="caution">
    <text evidence="2">The sequence shown here is derived from an EMBL/GenBank/DDBJ whole genome shotgun (WGS) entry which is preliminary data.</text>
</comment>
<feature type="region of interest" description="Disordered" evidence="1">
    <location>
        <begin position="1"/>
        <end position="21"/>
    </location>
</feature>
<evidence type="ECO:0000313" key="2">
    <source>
        <dbReference type="EMBL" id="OMP10471.1"/>
    </source>
</evidence>